<dbReference type="GO" id="GO:0006260">
    <property type="term" value="P:DNA replication"/>
    <property type="evidence" value="ECO:0007669"/>
    <property type="project" value="UniProtKB-KW"/>
</dbReference>
<organism evidence="11 12">
    <name type="scientific">Flavobacterium xinjiangense</name>
    <dbReference type="NCBI Taxonomy" id="178356"/>
    <lineage>
        <taxon>Bacteria</taxon>
        <taxon>Pseudomonadati</taxon>
        <taxon>Bacteroidota</taxon>
        <taxon>Flavobacteriia</taxon>
        <taxon>Flavobacteriales</taxon>
        <taxon>Flavobacteriaceae</taxon>
        <taxon>Flavobacterium</taxon>
    </lineage>
</organism>
<name>A0A1M7P2U8_9FLAO</name>
<comment type="cofactor">
    <cofactor evidence="9">
        <name>Zn(2+)</name>
        <dbReference type="ChEBI" id="CHEBI:29105"/>
    </cofactor>
    <text evidence="9">Binds 2 Zn(2+) ions per monomer.</text>
</comment>
<dbReference type="Pfam" id="PF00226">
    <property type="entry name" value="DnaJ"/>
    <property type="match status" value="1"/>
</dbReference>
<keyword evidence="1 9" id="KW-0963">Cytoplasm</keyword>
<comment type="subunit">
    <text evidence="9">Homodimer.</text>
</comment>
<feature type="binding site" evidence="9">
    <location>
        <position position="203"/>
    </location>
    <ligand>
        <name>Zn(2+)</name>
        <dbReference type="ChEBI" id="CHEBI:29105"/>
        <label>2</label>
    </ligand>
</feature>
<keyword evidence="4 9" id="KW-0677">Repeat</keyword>
<accession>A0A1M7P2U8</accession>
<evidence type="ECO:0000256" key="1">
    <source>
        <dbReference type="ARBA" id="ARBA00022490"/>
    </source>
</evidence>
<evidence type="ECO:0000256" key="8">
    <source>
        <dbReference type="ARBA" id="ARBA00023186"/>
    </source>
</evidence>
<evidence type="ECO:0000256" key="4">
    <source>
        <dbReference type="ARBA" id="ARBA00022737"/>
    </source>
</evidence>
<dbReference type="InterPro" id="IPR018253">
    <property type="entry name" value="DnaJ_domain_CS"/>
</dbReference>
<dbReference type="Gene3D" id="2.10.230.10">
    <property type="entry name" value="Heat shock protein DnaJ, cysteine-rich domain"/>
    <property type="match status" value="1"/>
</dbReference>
<reference evidence="12" key="1">
    <citation type="submission" date="2016-11" db="EMBL/GenBank/DDBJ databases">
        <authorList>
            <person name="Varghese N."/>
            <person name="Submissions S."/>
        </authorList>
    </citation>
    <scope>NUCLEOTIDE SEQUENCE [LARGE SCALE GENOMIC DNA]</scope>
    <source>
        <strain evidence="12">CGMCC 1.2749</strain>
    </source>
</reference>
<dbReference type="GO" id="GO:0051082">
    <property type="term" value="F:unfolded protein binding"/>
    <property type="evidence" value="ECO:0007669"/>
    <property type="project" value="UniProtKB-UniRule"/>
</dbReference>
<dbReference type="STRING" id="178356.SAMN05216269_11376"/>
<dbReference type="Proteomes" id="UP000184092">
    <property type="component" value="Unassembled WGS sequence"/>
</dbReference>
<sequence>MRRDALQCISTKEKIKMKKDFYEILGISKSADAAEIKKGYRKQAIAHHPDKNPGDKSAEEKFKLAAEAYEVLSDPQKKAKYDQYGHQAFDGSGGFGGGGHGGMNMDDIFSQFGDIFGGGFGGFGGGGGGGVRRAKGSNLRIKVKLTLEEIANGVEKKVKVKRKVQAPGVSYKTCSTCNGQGQVMRVTNTILGRMQSASTCPTCGGSGQILDRKPAEADSQGMILEDETVSIKIPAGVVDGMQLKVSNKGNDAPGNSIPGDLIVAIEELEHEFLKREGENLHYDLYISFAEAVLGISKDIEAINGKVRIKLEEGIQSGKILRLKGKGIPNINGYGSGDLLVHVNVWTPKTLNKEQKQFFENALTDENFIPNPEKSDKSFFEKVKDMFS</sequence>
<dbReference type="GO" id="GO:0009408">
    <property type="term" value="P:response to heat"/>
    <property type="evidence" value="ECO:0007669"/>
    <property type="project" value="InterPro"/>
</dbReference>
<dbReference type="Pfam" id="PF00684">
    <property type="entry name" value="DnaJ_CXXCXGXG"/>
    <property type="match status" value="1"/>
</dbReference>
<evidence type="ECO:0000256" key="2">
    <source>
        <dbReference type="ARBA" id="ARBA00022705"/>
    </source>
</evidence>
<dbReference type="SUPFAM" id="SSF49493">
    <property type="entry name" value="HSP40/DnaJ peptide-binding domain"/>
    <property type="match status" value="2"/>
</dbReference>
<proteinExistence type="inferred from homology"/>
<dbReference type="PANTHER" id="PTHR43096">
    <property type="entry name" value="DNAJ HOMOLOG 1, MITOCHONDRIAL-RELATED"/>
    <property type="match status" value="1"/>
</dbReference>
<dbReference type="CDD" id="cd06257">
    <property type="entry name" value="DnaJ"/>
    <property type="match status" value="1"/>
</dbReference>
<dbReference type="NCBIfam" id="NF008035">
    <property type="entry name" value="PRK10767.1"/>
    <property type="match status" value="1"/>
</dbReference>
<dbReference type="EMBL" id="FRCL01000013">
    <property type="protein sequence ID" value="SHN10857.1"/>
    <property type="molecule type" value="Genomic_DNA"/>
</dbReference>
<dbReference type="InterPro" id="IPR012724">
    <property type="entry name" value="DnaJ"/>
</dbReference>
<comment type="domain">
    <text evidence="9">The J domain is necessary and sufficient to stimulate DnaK ATPase activity. Zinc center 1 plays an important role in the autonomous, DnaK-independent chaperone activity of DnaJ. Zinc center 2 is essential for interaction with DnaK and for DnaJ activity.</text>
</comment>
<dbReference type="InterPro" id="IPR001305">
    <property type="entry name" value="HSP_DnaJ_Cys-rich_dom"/>
</dbReference>
<keyword evidence="2 9" id="KW-0235">DNA replication</keyword>
<evidence type="ECO:0000256" key="3">
    <source>
        <dbReference type="ARBA" id="ARBA00022723"/>
    </source>
</evidence>
<comment type="similarity">
    <text evidence="9">Belongs to the DnaJ family.</text>
</comment>
<keyword evidence="3 9" id="KW-0479">Metal-binding</keyword>
<comment type="function">
    <text evidence="9">Participates actively in the response to hyperosmotic and heat shock by preventing the aggregation of stress-denatured proteins and by disaggregating proteins, also in an autonomous, DnaK-independent fashion. Unfolded proteins bind initially to DnaJ; upon interaction with the DnaJ-bound protein, DnaK hydrolyzes its bound ATP, resulting in the formation of a stable complex. GrpE releases ADP from DnaK; ATP binding to DnaK triggers the release of the substrate protein, thus completing the reaction cycle. Several rounds of ATP-dependent interactions between DnaJ, DnaK and GrpE are required for fully efficient folding. Also involved, together with DnaK and GrpE, in the DNA replication of plasmids through activation of initiation proteins.</text>
</comment>
<keyword evidence="8 9" id="KW-0143">Chaperone</keyword>
<dbReference type="AlphaFoldDB" id="A0A1M7P2U8"/>
<dbReference type="FunFam" id="1.10.287.110:FF:000034">
    <property type="entry name" value="Chaperone protein DnaJ"/>
    <property type="match status" value="1"/>
</dbReference>
<dbReference type="HAMAP" id="MF_01152">
    <property type="entry name" value="DnaJ"/>
    <property type="match status" value="1"/>
</dbReference>
<dbReference type="GO" id="GO:0005737">
    <property type="term" value="C:cytoplasm"/>
    <property type="evidence" value="ECO:0007669"/>
    <property type="project" value="UniProtKB-SubCell"/>
</dbReference>
<protein>
    <recommendedName>
        <fullName evidence="9">Chaperone protein DnaJ</fullName>
    </recommendedName>
</protein>
<dbReference type="CDD" id="cd10747">
    <property type="entry name" value="DnaJ_C"/>
    <property type="match status" value="1"/>
</dbReference>
<keyword evidence="12" id="KW-1185">Reference proteome</keyword>
<dbReference type="InterPro" id="IPR036869">
    <property type="entry name" value="J_dom_sf"/>
</dbReference>
<gene>
    <name evidence="9" type="primary">dnaJ</name>
    <name evidence="11" type="ORF">SAMN05216269_11376</name>
</gene>
<dbReference type="GO" id="GO:0005524">
    <property type="term" value="F:ATP binding"/>
    <property type="evidence" value="ECO:0007669"/>
    <property type="project" value="InterPro"/>
</dbReference>
<feature type="domain" description="J" evidence="10">
    <location>
        <begin position="20"/>
        <end position="85"/>
    </location>
</feature>
<evidence type="ECO:0000256" key="9">
    <source>
        <dbReference type="HAMAP-Rule" id="MF_01152"/>
    </source>
</evidence>
<feature type="binding site" evidence="9">
    <location>
        <position position="174"/>
    </location>
    <ligand>
        <name>Zn(2+)</name>
        <dbReference type="ChEBI" id="CHEBI:29105"/>
        <label>2</label>
    </ligand>
</feature>
<evidence type="ECO:0000256" key="7">
    <source>
        <dbReference type="ARBA" id="ARBA00023016"/>
    </source>
</evidence>
<dbReference type="InterPro" id="IPR036410">
    <property type="entry name" value="HSP_DnaJ_Cys-rich_dom_sf"/>
</dbReference>
<evidence type="ECO:0000259" key="10">
    <source>
        <dbReference type="PROSITE" id="PS50076"/>
    </source>
</evidence>
<dbReference type="Gene3D" id="1.10.287.110">
    <property type="entry name" value="DnaJ domain"/>
    <property type="match status" value="1"/>
</dbReference>
<dbReference type="SUPFAM" id="SSF57938">
    <property type="entry name" value="DnaJ/Hsp40 cysteine-rich domain"/>
    <property type="match status" value="1"/>
</dbReference>
<comment type="subcellular location">
    <subcellularLocation>
        <location evidence="9">Cytoplasm</location>
    </subcellularLocation>
</comment>
<dbReference type="InterPro" id="IPR008971">
    <property type="entry name" value="HSP40/DnaJ_pept-bd"/>
</dbReference>
<keyword evidence="7 9" id="KW-0346">Stress response</keyword>
<evidence type="ECO:0000256" key="5">
    <source>
        <dbReference type="ARBA" id="ARBA00022771"/>
    </source>
</evidence>
<dbReference type="GO" id="GO:0042026">
    <property type="term" value="P:protein refolding"/>
    <property type="evidence" value="ECO:0007669"/>
    <property type="project" value="TreeGrafter"/>
</dbReference>
<dbReference type="CDD" id="cd10719">
    <property type="entry name" value="DnaJ_zf"/>
    <property type="match status" value="1"/>
</dbReference>
<keyword evidence="5" id="KW-0863">Zinc-finger</keyword>
<dbReference type="InterPro" id="IPR002939">
    <property type="entry name" value="DnaJ_C"/>
</dbReference>
<dbReference type="GO" id="GO:0031072">
    <property type="term" value="F:heat shock protein binding"/>
    <property type="evidence" value="ECO:0007669"/>
    <property type="project" value="InterPro"/>
</dbReference>
<dbReference type="PRINTS" id="PR00625">
    <property type="entry name" value="JDOMAIN"/>
</dbReference>
<dbReference type="PROSITE" id="PS50076">
    <property type="entry name" value="DNAJ_2"/>
    <property type="match status" value="1"/>
</dbReference>
<dbReference type="Gene3D" id="2.60.260.20">
    <property type="entry name" value="Urease metallochaperone UreE, N-terminal domain"/>
    <property type="match status" value="2"/>
</dbReference>
<evidence type="ECO:0000313" key="12">
    <source>
        <dbReference type="Proteomes" id="UP000184092"/>
    </source>
</evidence>
<feature type="binding site" evidence="9">
    <location>
        <position position="200"/>
    </location>
    <ligand>
        <name>Zn(2+)</name>
        <dbReference type="ChEBI" id="CHEBI:29105"/>
        <label>2</label>
    </ligand>
</feature>
<dbReference type="SUPFAM" id="SSF46565">
    <property type="entry name" value="Chaperone J-domain"/>
    <property type="match status" value="1"/>
</dbReference>
<evidence type="ECO:0000256" key="6">
    <source>
        <dbReference type="ARBA" id="ARBA00022833"/>
    </source>
</evidence>
<dbReference type="FunFam" id="2.60.260.20:FF:000005">
    <property type="entry name" value="Chaperone protein dnaJ 1, mitochondrial"/>
    <property type="match status" value="1"/>
</dbReference>
<keyword evidence="6 9" id="KW-0862">Zinc</keyword>
<dbReference type="Pfam" id="PF01556">
    <property type="entry name" value="DnaJ_C"/>
    <property type="match status" value="1"/>
</dbReference>
<dbReference type="InterPro" id="IPR001623">
    <property type="entry name" value="DnaJ_domain"/>
</dbReference>
<dbReference type="GO" id="GO:0008270">
    <property type="term" value="F:zinc ion binding"/>
    <property type="evidence" value="ECO:0007669"/>
    <property type="project" value="UniProtKB-UniRule"/>
</dbReference>
<feature type="binding site" evidence="9">
    <location>
        <position position="177"/>
    </location>
    <ligand>
        <name>Zn(2+)</name>
        <dbReference type="ChEBI" id="CHEBI:29105"/>
        <label>2</label>
    </ligand>
</feature>
<dbReference type="PROSITE" id="PS00636">
    <property type="entry name" value="DNAJ_1"/>
    <property type="match status" value="1"/>
</dbReference>
<comment type="caution">
    <text evidence="9">Lacks conserved residue(s) required for the propagation of feature annotation.</text>
</comment>
<dbReference type="SMART" id="SM00271">
    <property type="entry name" value="DnaJ"/>
    <property type="match status" value="1"/>
</dbReference>
<evidence type="ECO:0000313" key="11">
    <source>
        <dbReference type="EMBL" id="SHN10857.1"/>
    </source>
</evidence>
<dbReference type="PANTHER" id="PTHR43096:SF48">
    <property type="entry name" value="CHAPERONE PROTEIN DNAJ"/>
    <property type="match status" value="1"/>
</dbReference>